<dbReference type="InterPro" id="IPR018247">
    <property type="entry name" value="EF_Hand_1_Ca_BS"/>
</dbReference>
<evidence type="ECO:0008006" key="4">
    <source>
        <dbReference type="Google" id="ProtNLM"/>
    </source>
</evidence>
<protein>
    <recommendedName>
        <fullName evidence="4">PEP-CTERM protein-sorting domain-containing protein</fullName>
    </recommendedName>
</protein>
<dbReference type="InterPro" id="IPR036439">
    <property type="entry name" value="Dockerin_dom_sf"/>
</dbReference>
<proteinExistence type="predicted"/>
<dbReference type="PROSITE" id="PS00018">
    <property type="entry name" value="EF_HAND_1"/>
    <property type="match status" value="1"/>
</dbReference>
<name>A0A5C6A745_9BACT</name>
<accession>A0A5C6A745</accession>
<dbReference type="AlphaFoldDB" id="A0A5C6A745"/>
<dbReference type="Gene3D" id="1.10.1330.10">
    <property type="entry name" value="Dockerin domain"/>
    <property type="match status" value="1"/>
</dbReference>
<evidence type="ECO:0000256" key="1">
    <source>
        <dbReference type="SAM" id="MobiDB-lite"/>
    </source>
</evidence>
<evidence type="ECO:0000313" key="3">
    <source>
        <dbReference type="Proteomes" id="UP000317421"/>
    </source>
</evidence>
<keyword evidence="3" id="KW-1185">Reference proteome</keyword>
<dbReference type="Proteomes" id="UP000317421">
    <property type="component" value="Unassembled WGS sequence"/>
</dbReference>
<reference evidence="2 3" key="1">
    <citation type="submission" date="2019-02" db="EMBL/GenBank/DDBJ databases">
        <title>Deep-cultivation of Planctomycetes and their phenomic and genomic characterization uncovers novel biology.</title>
        <authorList>
            <person name="Wiegand S."/>
            <person name="Jogler M."/>
            <person name="Boedeker C."/>
            <person name="Pinto D."/>
            <person name="Vollmers J."/>
            <person name="Rivas-Marin E."/>
            <person name="Kohn T."/>
            <person name="Peeters S.H."/>
            <person name="Heuer A."/>
            <person name="Rast P."/>
            <person name="Oberbeckmann S."/>
            <person name="Bunk B."/>
            <person name="Jeske O."/>
            <person name="Meyerdierks A."/>
            <person name="Storesund J.E."/>
            <person name="Kallscheuer N."/>
            <person name="Luecker S."/>
            <person name="Lage O.M."/>
            <person name="Pohl T."/>
            <person name="Merkel B.J."/>
            <person name="Hornburger P."/>
            <person name="Mueller R.-W."/>
            <person name="Bruemmer F."/>
            <person name="Labrenz M."/>
            <person name="Spormann A.M."/>
            <person name="Op Den Camp H."/>
            <person name="Overmann J."/>
            <person name="Amann R."/>
            <person name="Jetten M.S.M."/>
            <person name="Mascher T."/>
            <person name="Medema M.H."/>
            <person name="Devos D.P."/>
            <person name="Kaster A.-K."/>
            <person name="Ovreas L."/>
            <person name="Rohde M."/>
            <person name="Galperin M.Y."/>
            <person name="Jogler C."/>
        </authorList>
    </citation>
    <scope>NUCLEOTIDE SEQUENCE [LARGE SCALE GENOMIC DNA]</scope>
    <source>
        <strain evidence="2 3">Pla108</strain>
    </source>
</reference>
<dbReference type="RefSeq" id="WP_146446111.1">
    <property type="nucleotide sequence ID" value="NZ_SJPR01000005.1"/>
</dbReference>
<evidence type="ECO:0000313" key="2">
    <source>
        <dbReference type="EMBL" id="TWT95256.1"/>
    </source>
</evidence>
<organism evidence="2 3">
    <name type="scientific">Botrimarina colliarenosi</name>
    <dbReference type="NCBI Taxonomy" id="2528001"/>
    <lineage>
        <taxon>Bacteria</taxon>
        <taxon>Pseudomonadati</taxon>
        <taxon>Planctomycetota</taxon>
        <taxon>Planctomycetia</taxon>
        <taxon>Pirellulales</taxon>
        <taxon>Lacipirellulaceae</taxon>
        <taxon>Botrimarina</taxon>
    </lineage>
</organism>
<dbReference type="GO" id="GO:0000272">
    <property type="term" value="P:polysaccharide catabolic process"/>
    <property type="evidence" value="ECO:0007669"/>
    <property type="project" value="InterPro"/>
</dbReference>
<dbReference type="EMBL" id="SJPR01000005">
    <property type="protein sequence ID" value="TWT95256.1"/>
    <property type="molecule type" value="Genomic_DNA"/>
</dbReference>
<feature type="compositionally biased region" description="Polar residues" evidence="1">
    <location>
        <begin position="315"/>
        <end position="328"/>
    </location>
</feature>
<dbReference type="OrthoDB" id="255205at2"/>
<gene>
    <name evidence="2" type="ORF">Pla108_34000</name>
</gene>
<comment type="caution">
    <text evidence="2">The sequence shown here is derived from an EMBL/GenBank/DDBJ whole genome shotgun (WGS) entry which is preliminary data.</text>
</comment>
<feature type="region of interest" description="Disordered" evidence="1">
    <location>
        <begin position="276"/>
        <end position="328"/>
    </location>
</feature>
<dbReference type="SUPFAM" id="SSF63446">
    <property type="entry name" value="Type I dockerin domain"/>
    <property type="match status" value="1"/>
</dbReference>
<sequence>MGGFAAVRGLIAGFVLSAATPVVAELYINEIFYGIGNNGFEARDEFIELRGAPGMPLDNYFLLFIESEDNATHTGGAGKIDNIFDLTGVTMGSNGFLAIRQGGDGIGSGPSQYSVVPGATDLINTGTGPGYGSGATSTIGAEDDFNEGVIENGGFTAMLIRNLGDPVTNRPTIAFDLDVGNDGLDVPTGREGWEILDAIGIHSEPREAVFGRTYAPITFGFEAIGDRVVIPGAGLATANPGLEPGGEYVGLKYEIEYIARWGNSTGQTAADWHISNLTDNPGSGSEGAPLDWRQSFTGEHGDLASNDDSVPPSQPTTAQGKLESNQSVPYGTKLLTNIGGPNYLTGDYNHDGYVDAADYTVWRDTSGETGTESAHPDADHNHDFMVNGDDYTIWSGAYGAPNGSAPAPTAAVPEPAALALLAAGWLGGVARKRG</sequence>